<reference evidence="1" key="1">
    <citation type="submission" date="2023-04" db="EMBL/GenBank/DDBJ databases">
        <title>Ambrosiozyma monospora NBRC 10751.</title>
        <authorList>
            <person name="Ichikawa N."/>
            <person name="Sato H."/>
            <person name="Tonouchi N."/>
        </authorList>
    </citation>
    <scope>NUCLEOTIDE SEQUENCE</scope>
    <source>
        <strain evidence="1">NBRC 10751</strain>
    </source>
</reference>
<keyword evidence="2" id="KW-1185">Reference proteome</keyword>
<proteinExistence type="predicted"/>
<dbReference type="EMBL" id="BSXS01008838">
    <property type="protein sequence ID" value="GME93833.1"/>
    <property type="molecule type" value="Genomic_DNA"/>
</dbReference>
<accession>A0ACB5TSN4</accession>
<gene>
    <name evidence="1" type="ORF">Amon02_000941800</name>
</gene>
<sequence length="79" mass="9158">MKLELDEFKDNRIDIGSLELKHLWKTNPPFSNLPNSTIKSPIEPPFKAITLLKLLSYLKFKIDDLGSLIFSKLKFEPKI</sequence>
<evidence type="ECO:0000313" key="1">
    <source>
        <dbReference type="EMBL" id="GME93833.1"/>
    </source>
</evidence>
<comment type="caution">
    <text evidence="1">The sequence shown here is derived from an EMBL/GenBank/DDBJ whole genome shotgun (WGS) entry which is preliminary data.</text>
</comment>
<dbReference type="Proteomes" id="UP001165064">
    <property type="component" value="Unassembled WGS sequence"/>
</dbReference>
<organism evidence="1 2">
    <name type="scientific">Ambrosiozyma monospora</name>
    <name type="common">Yeast</name>
    <name type="synonym">Endomycopsis monosporus</name>
    <dbReference type="NCBI Taxonomy" id="43982"/>
    <lineage>
        <taxon>Eukaryota</taxon>
        <taxon>Fungi</taxon>
        <taxon>Dikarya</taxon>
        <taxon>Ascomycota</taxon>
        <taxon>Saccharomycotina</taxon>
        <taxon>Pichiomycetes</taxon>
        <taxon>Pichiales</taxon>
        <taxon>Pichiaceae</taxon>
        <taxon>Ambrosiozyma</taxon>
    </lineage>
</organism>
<protein>
    <submittedName>
        <fullName evidence="1">Unnamed protein product</fullName>
    </submittedName>
</protein>
<name>A0ACB5TSN4_AMBMO</name>
<evidence type="ECO:0000313" key="2">
    <source>
        <dbReference type="Proteomes" id="UP001165064"/>
    </source>
</evidence>